<evidence type="ECO:0000256" key="4">
    <source>
        <dbReference type="ARBA" id="ARBA00022827"/>
    </source>
</evidence>
<dbReference type="PROSITE" id="PS51387">
    <property type="entry name" value="FAD_PCMH"/>
    <property type="match status" value="1"/>
</dbReference>
<evidence type="ECO:0000256" key="1">
    <source>
        <dbReference type="ARBA" id="ARBA00001974"/>
    </source>
</evidence>
<dbReference type="Gene3D" id="3.30.43.10">
    <property type="entry name" value="Uridine Diphospho-n-acetylenolpyruvylglucosamine Reductase, domain 2"/>
    <property type="match status" value="1"/>
</dbReference>
<accession>A0ABV9F0Z5</accession>
<evidence type="ECO:0000313" key="8">
    <source>
        <dbReference type="Proteomes" id="UP001595957"/>
    </source>
</evidence>
<dbReference type="Pfam" id="PF02913">
    <property type="entry name" value="FAD-oxidase_C"/>
    <property type="match status" value="1"/>
</dbReference>
<gene>
    <name evidence="7" type="ORF">ACFO3E_14925</name>
</gene>
<dbReference type="Proteomes" id="UP001595957">
    <property type="component" value="Unassembled WGS sequence"/>
</dbReference>
<dbReference type="InterPro" id="IPR016166">
    <property type="entry name" value="FAD-bd_PCMH"/>
</dbReference>
<dbReference type="SUPFAM" id="SSF56176">
    <property type="entry name" value="FAD-binding/transporter-associated domain-like"/>
    <property type="match status" value="1"/>
</dbReference>
<dbReference type="InterPro" id="IPR006094">
    <property type="entry name" value="Oxid_FAD_bind_N"/>
</dbReference>
<dbReference type="InterPro" id="IPR004113">
    <property type="entry name" value="FAD-bd_oxidored_4_C"/>
</dbReference>
<dbReference type="InterPro" id="IPR016169">
    <property type="entry name" value="FAD-bd_PCMH_sub2"/>
</dbReference>
<evidence type="ECO:0000256" key="2">
    <source>
        <dbReference type="ARBA" id="ARBA00008000"/>
    </source>
</evidence>
<reference evidence="8" key="1">
    <citation type="journal article" date="2019" name="Int. J. Syst. Evol. Microbiol.">
        <title>The Global Catalogue of Microorganisms (GCM) 10K type strain sequencing project: providing services to taxonomists for standard genome sequencing and annotation.</title>
        <authorList>
            <consortium name="The Broad Institute Genomics Platform"/>
            <consortium name="The Broad Institute Genome Sequencing Center for Infectious Disease"/>
            <person name="Wu L."/>
            <person name="Ma J."/>
        </authorList>
    </citation>
    <scope>NUCLEOTIDE SEQUENCE [LARGE SCALE GENOMIC DNA]</scope>
    <source>
        <strain evidence="8">NBRC 103632</strain>
    </source>
</reference>
<comment type="caution">
    <text evidence="7">The sequence shown here is derived from an EMBL/GenBank/DDBJ whole genome shotgun (WGS) entry which is preliminary data.</text>
</comment>
<name>A0ABV9F0Z5_9SPHN</name>
<dbReference type="Pfam" id="PF01565">
    <property type="entry name" value="FAD_binding_4"/>
    <property type="match status" value="1"/>
</dbReference>
<dbReference type="RefSeq" id="WP_380805690.1">
    <property type="nucleotide sequence ID" value="NZ_JBHSFZ010000032.1"/>
</dbReference>
<comment type="similarity">
    <text evidence="2">Belongs to the FAD-binding oxidoreductase/transferase type 4 family.</text>
</comment>
<dbReference type="InterPro" id="IPR016164">
    <property type="entry name" value="FAD-linked_Oxase-like_C"/>
</dbReference>
<keyword evidence="4" id="KW-0274">FAD</keyword>
<evidence type="ECO:0000313" key="7">
    <source>
        <dbReference type="EMBL" id="MFC4595473.1"/>
    </source>
</evidence>
<evidence type="ECO:0000259" key="6">
    <source>
        <dbReference type="PROSITE" id="PS51387"/>
    </source>
</evidence>
<dbReference type="EMBL" id="JBHSFZ010000032">
    <property type="protein sequence ID" value="MFC4595473.1"/>
    <property type="molecule type" value="Genomic_DNA"/>
</dbReference>
<evidence type="ECO:0000256" key="5">
    <source>
        <dbReference type="ARBA" id="ARBA00023002"/>
    </source>
</evidence>
<dbReference type="InterPro" id="IPR016171">
    <property type="entry name" value="Vanillyl_alc_oxidase_C-sub2"/>
</dbReference>
<dbReference type="InterPro" id="IPR036318">
    <property type="entry name" value="FAD-bd_PCMH-like_sf"/>
</dbReference>
<dbReference type="PANTHER" id="PTHR43716">
    <property type="entry name" value="D-2-HYDROXYGLUTARATE DEHYDROGENASE, MITOCHONDRIAL"/>
    <property type="match status" value="1"/>
</dbReference>
<dbReference type="Gene3D" id="1.10.45.10">
    <property type="entry name" value="Vanillyl-alcohol Oxidase, Chain A, domain 4"/>
    <property type="match status" value="1"/>
</dbReference>
<evidence type="ECO:0000256" key="3">
    <source>
        <dbReference type="ARBA" id="ARBA00022630"/>
    </source>
</evidence>
<feature type="domain" description="FAD-binding PCMH-type" evidence="6">
    <location>
        <begin position="1"/>
        <end position="161"/>
    </location>
</feature>
<dbReference type="PANTHER" id="PTHR43716:SF1">
    <property type="entry name" value="D-2-HYDROXYGLUTARATE DEHYDROGENASE, MITOCHONDRIAL"/>
    <property type="match status" value="1"/>
</dbReference>
<keyword evidence="3" id="KW-0285">Flavoprotein</keyword>
<dbReference type="Gene3D" id="3.30.465.10">
    <property type="match status" value="1"/>
</dbReference>
<dbReference type="InterPro" id="IPR051264">
    <property type="entry name" value="FAD-oxidored/transferase_4"/>
</dbReference>
<dbReference type="InterPro" id="IPR016167">
    <property type="entry name" value="FAD-bd_PCMH_sub1"/>
</dbReference>
<comment type="cofactor">
    <cofactor evidence="1">
        <name>FAD</name>
        <dbReference type="ChEBI" id="CHEBI:57692"/>
    </cofactor>
</comment>
<dbReference type="Gene3D" id="3.30.70.2740">
    <property type="match status" value="1"/>
</dbReference>
<protein>
    <submittedName>
        <fullName evidence="7">FAD-binding oxidoreductase</fullName>
    </submittedName>
</protein>
<dbReference type="SUPFAM" id="SSF55103">
    <property type="entry name" value="FAD-linked oxidases, C-terminal domain"/>
    <property type="match status" value="1"/>
</dbReference>
<organism evidence="7 8">
    <name type="scientific">Sphingobium tyrosinilyticum</name>
    <dbReference type="NCBI Taxonomy" id="2715436"/>
    <lineage>
        <taxon>Bacteria</taxon>
        <taxon>Pseudomonadati</taxon>
        <taxon>Pseudomonadota</taxon>
        <taxon>Alphaproteobacteria</taxon>
        <taxon>Sphingomonadales</taxon>
        <taxon>Sphingomonadaceae</taxon>
        <taxon>Sphingobium</taxon>
    </lineage>
</organism>
<keyword evidence="5" id="KW-0560">Oxidoreductase</keyword>
<dbReference type="Gene3D" id="3.30.70.2190">
    <property type="match status" value="1"/>
</dbReference>
<proteinExistence type="inferred from homology"/>
<keyword evidence="8" id="KW-1185">Reference proteome</keyword>
<sequence>MVKAAAAAGLPLTVIGGQSGTVGGAVPSDGGIALSLERMSRILEVDRLSMTMTVEAGCILQAAQETAEAQKTLLPIDFGARGTAMIGGVIGSNAGGNRVLRWGMMRDMVLGLEVVLADGTILSSMTKMLKDNAGYAWKHLVIGSEGTLGVVTRAVLRLRPLPTSRQTAMIAVPSFGAAITAMRQFEVTLSGRLSSFEIMWNDFYDRMSGGLVHRQPRPLPTGLGYYAVVEAMGGDEECDAAQFERVLGTLIENNTVTDAVIAQSEQQRQQIWAVREDMNPGLADMRPLIAYDLAMAIVDMPVFVDRARAAMAAACPGATMLFYGHAGDGNLHVIVSRGELSDETRLIFDTAIYEAVRTVGGSIAAEHGVGISRRAFLGHTRSAGEVALMRALKAAMDPAATLNPGKIFAL</sequence>